<dbReference type="EMBL" id="BAABHA010000006">
    <property type="protein sequence ID" value="GAA4382273.1"/>
    <property type="molecule type" value="Genomic_DNA"/>
</dbReference>
<evidence type="ECO:0000313" key="1">
    <source>
        <dbReference type="EMBL" id="GAA4382273.1"/>
    </source>
</evidence>
<dbReference type="Proteomes" id="UP001500454">
    <property type="component" value="Unassembled WGS sequence"/>
</dbReference>
<accession>A0ABP8IZN6</accession>
<organism evidence="1 2">
    <name type="scientific">Hymenobacter koreensis</name>
    <dbReference type="NCBI Taxonomy" id="1084523"/>
    <lineage>
        <taxon>Bacteria</taxon>
        <taxon>Pseudomonadati</taxon>
        <taxon>Bacteroidota</taxon>
        <taxon>Cytophagia</taxon>
        <taxon>Cytophagales</taxon>
        <taxon>Hymenobacteraceae</taxon>
        <taxon>Hymenobacter</taxon>
    </lineage>
</organism>
<protein>
    <submittedName>
        <fullName evidence="1">Uncharacterized protein</fullName>
    </submittedName>
</protein>
<sequence length="49" mass="5691">MLNYVQTHQRTASMKERKEQLIVSFEDVPNVQHAKRILHELTDAETVGV</sequence>
<proteinExistence type="predicted"/>
<gene>
    <name evidence="1" type="ORF">GCM10023186_22340</name>
</gene>
<comment type="caution">
    <text evidence="1">The sequence shown here is derived from an EMBL/GenBank/DDBJ whole genome shotgun (WGS) entry which is preliminary data.</text>
</comment>
<reference evidence="2" key="1">
    <citation type="journal article" date="2019" name="Int. J. Syst. Evol. Microbiol.">
        <title>The Global Catalogue of Microorganisms (GCM) 10K type strain sequencing project: providing services to taxonomists for standard genome sequencing and annotation.</title>
        <authorList>
            <consortium name="The Broad Institute Genomics Platform"/>
            <consortium name="The Broad Institute Genome Sequencing Center for Infectious Disease"/>
            <person name="Wu L."/>
            <person name="Ma J."/>
        </authorList>
    </citation>
    <scope>NUCLEOTIDE SEQUENCE [LARGE SCALE GENOMIC DNA]</scope>
    <source>
        <strain evidence="2">JCM 17924</strain>
    </source>
</reference>
<evidence type="ECO:0000313" key="2">
    <source>
        <dbReference type="Proteomes" id="UP001500454"/>
    </source>
</evidence>
<keyword evidence="2" id="KW-1185">Reference proteome</keyword>
<name>A0ABP8IZN6_9BACT</name>